<dbReference type="AlphaFoldDB" id="A0A9D1X3K6"/>
<dbReference type="Pfam" id="PF07934">
    <property type="entry name" value="OGG_N"/>
    <property type="match status" value="1"/>
</dbReference>
<dbReference type="GO" id="GO:0006289">
    <property type="term" value="P:nucleotide-excision repair"/>
    <property type="evidence" value="ECO:0007669"/>
    <property type="project" value="InterPro"/>
</dbReference>
<dbReference type="Gene3D" id="1.10.340.30">
    <property type="entry name" value="Hypothetical protein, domain 2"/>
    <property type="match status" value="1"/>
</dbReference>
<dbReference type="PANTHER" id="PTHR10242">
    <property type="entry name" value="8-OXOGUANINE DNA GLYCOSYLASE"/>
    <property type="match status" value="1"/>
</dbReference>
<dbReference type="Proteomes" id="UP000886805">
    <property type="component" value="Unassembled WGS sequence"/>
</dbReference>
<dbReference type="InterPro" id="IPR011257">
    <property type="entry name" value="DNA_glycosylase"/>
</dbReference>
<dbReference type="InterPro" id="IPR052054">
    <property type="entry name" value="Oxidative_DNA_repair_enzyme"/>
</dbReference>
<keyword evidence="3" id="KW-0227">DNA damage</keyword>
<dbReference type="SMART" id="SM00478">
    <property type="entry name" value="ENDO3c"/>
    <property type="match status" value="1"/>
</dbReference>
<gene>
    <name evidence="11" type="ORF">H9849_02770</name>
</gene>
<dbReference type="InterPro" id="IPR012904">
    <property type="entry name" value="OGG_N"/>
</dbReference>
<dbReference type="SUPFAM" id="SSF48150">
    <property type="entry name" value="DNA-glycosylase"/>
    <property type="match status" value="1"/>
</dbReference>
<comment type="caution">
    <text evidence="11">The sequence shown here is derived from an EMBL/GenBank/DDBJ whole genome shotgun (WGS) entry which is preliminary data.</text>
</comment>
<dbReference type="GO" id="GO:0140078">
    <property type="term" value="F:class I DNA-(apurinic or apyrimidinic site) endonuclease activity"/>
    <property type="evidence" value="ECO:0007669"/>
    <property type="project" value="UniProtKB-EC"/>
</dbReference>
<keyword evidence="5" id="KW-0234">DNA repair</keyword>
<sequence length="300" mass="35252">MIERTIKHFSLEQIGQSGQCFRMKQEGNLFTILAGDRRLQVRQEGEHCCFYCGSEEFEHFWKEYFDLDTDYAAYMAQVNPNDAYLNRAIAFGSGMRILRQDLWEMIVSFLISQQNNIVRIRRCIENICEKYGEEKVIRVPQCPKENQEPIWSPEEDQQLLSTPEESREIRYHSFPAPEALCGLPEDALMECNLGYRSKYVVRAARSVVDGEFDLDAVFRMSYRKAKEELLRLFGVGEKVADCICLFGLHHLQAFPMDTHIKQAMAAHYKRGFPNRRYRGFQGVMQQYIFYYELCGKKEYI</sequence>
<evidence type="ECO:0000313" key="12">
    <source>
        <dbReference type="Proteomes" id="UP000886805"/>
    </source>
</evidence>
<keyword evidence="4" id="KW-0378">Hydrolase</keyword>
<evidence type="ECO:0000256" key="1">
    <source>
        <dbReference type="ARBA" id="ARBA00010679"/>
    </source>
</evidence>
<dbReference type="SUPFAM" id="SSF55945">
    <property type="entry name" value="TATA-box binding protein-like"/>
    <property type="match status" value="1"/>
</dbReference>
<evidence type="ECO:0000313" key="11">
    <source>
        <dbReference type="EMBL" id="HIX71925.1"/>
    </source>
</evidence>
<comment type="catalytic activity">
    <reaction evidence="9">
        <text>2'-deoxyribonucleotide-(2'-deoxyribose 5'-phosphate)-2'-deoxyribonucleotide-DNA = a 3'-end 2'-deoxyribonucleotide-(2,3-dehydro-2,3-deoxyribose 5'-phosphate)-DNA + a 5'-end 5'-phospho-2'-deoxyribonucleoside-DNA + H(+)</text>
        <dbReference type="Rhea" id="RHEA:66592"/>
        <dbReference type="Rhea" id="RHEA-COMP:13180"/>
        <dbReference type="Rhea" id="RHEA-COMP:16897"/>
        <dbReference type="Rhea" id="RHEA-COMP:17067"/>
        <dbReference type="ChEBI" id="CHEBI:15378"/>
        <dbReference type="ChEBI" id="CHEBI:136412"/>
        <dbReference type="ChEBI" id="CHEBI:157695"/>
        <dbReference type="ChEBI" id="CHEBI:167181"/>
        <dbReference type="EC" id="4.2.99.18"/>
    </reaction>
</comment>
<dbReference type="GO" id="GO:0006284">
    <property type="term" value="P:base-excision repair"/>
    <property type="evidence" value="ECO:0007669"/>
    <property type="project" value="InterPro"/>
</dbReference>
<dbReference type="PANTHER" id="PTHR10242:SF2">
    <property type="entry name" value="N-GLYCOSYLASE_DNA LYASE"/>
    <property type="match status" value="1"/>
</dbReference>
<dbReference type="InterPro" id="IPR003265">
    <property type="entry name" value="HhH-GPD_domain"/>
</dbReference>
<reference evidence="11" key="1">
    <citation type="journal article" date="2021" name="PeerJ">
        <title>Extensive microbial diversity within the chicken gut microbiome revealed by metagenomics and culture.</title>
        <authorList>
            <person name="Gilroy R."/>
            <person name="Ravi A."/>
            <person name="Getino M."/>
            <person name="Pursley I."/>
            <person name="Horton D.L."/>
            <person name="Alikhan N.F."/>
            <person name="Baker D."/>
            <person name="Gharbi K."/>
            <person name="Hall N."/>
            <person name="Watson M."/>
            <person name="Adriaenssens E.M."/>
            <person name="Foster-Nyarko E."/>
            <person name="Jarju S."/>
            <person name="Secka A."/>
            <person name="Antonio M."/>
            <person name="Oren A."/>
            <person name="Chaudhuri R.R."/>
            <person name="La Ragione R."/>
            <person name="Hildebrand F."/>
            <person name="Pallen M.J."/>
        </authorList>
    </citation>
    <scope>NUCLEOTIDE SEQUENCE</scope>
    <source>
        <strain evidence="11">ChiSxjej3B15-1167</strain>
    </source>
</reference>
<protein>
    <recommendedName>
        <fullName evidence="2">DNA-(apurinic or apyrimidinic site) lyase</fullName>
        <ecNumber evidence="2">4.2.99.18</ecNumber>
    </recommendedName>
</protein>
<dbReference type="Gene3D" id="3.30.310.260">
    <property type="match status" value="1"/>
</dbReference>
<dbReference type="GO" id="GO:0003684">
    <property type="term" value="F:damaged DNA binding"/>
    <property type="evidence" value="ECO:0007669"/>
    <property type="project" value="InterPro"/>
</dbReference>
<keyword evidence="7" id="KW-0511">Multifunctional enzyme</keyword>
<dbReference type="GO" id="GO:0008534">
    <property type="term" value="F:oxidized purine nucleobase lesion DNA N-glycosylase activity"/>
    <property type="evidence" value="ECO:0007669"/>
    <property type="project" value="InterPro"/>
</dbReference>
<name>A0A9D1X3K6_9FIRM</name>
<evidence type="ECO:0000256" key="9">
    <source>
        <dbReference type="ARBA" id="ARBA00044632"/>
    </source>
</evidence>
<proteinExistence type="inferred from homology"/>
<organism evidence="11 12">
    <name type="scientific">Candidatus Anaerobutyricum stercoripullorum</name>
    <dbReference type="NCBI Taxonomy" id="2838456"/>
    <lineage>
        <taxon>Bacteria</taxon>
        <taxon>Bacillati</taxon>
        <taxon>Bacillota</taxon>
        <taxon>Clostridia</taxon>
        <taxon>Lachnospirales</taxon>
        <taxon>Lachnospiraceae</taxon>
        <taxon>Anaerobutyricum</taxon>
    </lineage>
</organism>
<evidence type="ECO:0000256" key="8">
    <source>
        <dbReference type="ARBA" id="ARBA00023295"/>
    </source>
</evidence>
<evidence type="ECO:0000256" key="6">
    <source>
        <dbReference type="ARBA" id="ARBA00023239"/>
    </source>
</evidence>
<evidence type="ECO:0000259" key="10">
    <source>
        <dbReference type="SMART" id="SM00478"/>
    </source>
</evidence>
<dbReference type="CDD" id="cd00056">
    <property type="entry name" value="ENDO3c"/>
    <property type="match status" value="1"/>
</dbReference>
<feature type="domain" description="HhH-GPD" evidence="10">
    <location>
        <begin position="111"/>
        <end position="293"/>
    </location>
</feature>
<dbReference type="InterPro" id="IPR023170">
    <property type="entry name" value="HhH_base_excis_C"/>
</dbReference>
<keyword evidence="6" id="KW-0456">Lyase</keyword>
<dbReference type="EMBL" id="DXEQ01000081">
    <property type="protein sequence ID" value="HIX71925.1"/>
    <property type="molecule type" value="Genomic_DNA"/>
</dbReference>
<reference evidence="11" key="2">
    <citation type="submission" date="2021-04" db="EMBL/GenBank/DDBJ databases">
        <authorList>
            <person name="Gilroy R."/>
        </authorList>
    </citation>
    <scope>NUCLEOTIDE SEQUENCE</scope>
    <source>
        <strain evidence="11">ChiSxjej3B15-1167</strain>
    </source>
</reference>
<evidence type="ECO:0000256" key="5">
    <source>
        <dbReference type="ARBA" id="ARBA00023204"/>
    </source>
</evidence>
<evidence type="ECO:0000256" key="7">
    <source>
        <dbReference type="ARBA" id="ARBA00023268"/>
    </source>
</evidence>
<dbReference type="Gene3D" id="1.10.1670.10">
    <property type="entry name" value="Helix-hairpin-Helix base-excision DNA repair enzymes (C-terminal)"/>
    <property type="match status" value="1"/>
</dbReference>
<comment type="similarity">
    <text evidence="1">Belongs to the type-1 OGG1 family.</text>
</comment>
<evidence type="ECO:0000256" key="4">
    <source>
        <dbReference type="ARBA" id="ARBA00022801"/>
    </source>
</evidence>
<keyword evidence="8" id="KW-0326">Glycosidase</keyword>
<accession>A0A9D1X3K6</accession>
<evidence type="ECO:0000256" key="2">
    <source>
        <dbReference type="ARBA" id="ARBA00012720"/>
    </source>
</evidence>
<dbReference type="Pfam" id="PF00730">
    <property type="entry name" value="HhH-GPD"/>
    <property type="match status" value="1"/>
</dbReference>
<evidence type="ECO:0000256" key="3">
    <source>
        <dbReference type="ARBA" id="ARBA00022763"/>
    </source>
</evidence>
<dbReference type="EC" id="4.2.99.18" evidence="2"/>